<reference evidence="2" key="1">
    <citation type="submission" date="2021-05" db="EMBL/GenBank/DDBJ databases">
        <authorList>
            <person name="Alioto T."/>
            <person name="Alioto T."/>
            <person name="Gomez Garrido J."/>
        </authorList>
    </citation>
    <scope>NUCLEOTIDE SEQUENCE</scope>
</reference>
<organism evidence="2">
    <name type="scientific">Cacopsylla melanoneura</name>
    <dbReference type="NCBI Taxonomy" id="428564"/>
    <lineage>
        <taxon>Eukaryota</taxon>
        <taxon>Metazoa</taxon>
        <taxon>Ecdysozoa</taxon>
        <taxon>Arthropoda</taxon>
        <taxon>Hexapoda</taxon>
        <taxon>Insecta</taxon>
        <taxon>Pterygota</taxon>
        <taxon>Neoptera</taxon>
        <taxon>Paraneoptera</taxon>
        <taxon>Hemiptera</taxon>
        <taxon>Sternorrhyncha</taxon>
        <taxon>Psylloidea</taxon>
        <taxon>Psyllidae</taxon>
        <taxon>Psyllinae</taxon>
        <taxon>Cacopsylla</taxon>
    </lineage>
</organism>
<accession>A0A8D8QXB0</accession>
<evidence type="ECO:0000313" key="2">
    <source>
        <dbReference type="EMBL" id="CAG6638909.1"/>
    </source>
</evidence>
<keyword evidence="1" id="KW-1133">Transmembrane helix</keyword>
<dbReference type="AlphaFoldDB" id="A0A8D8QXB0"/>
<keyword evidence="1" id="KW-0472">Membrane</keyword>
<feature type="transmembrane region" description="Helical" evidence="1">
    <location>
        <begin position="36"/>
        <end position="59"/>
    </location>
</feature>
<feature type="transmembrane region" description="Helical" evidence="1">
    <location>
        <begin position="79"/>
        <end position="99"/>
    </location>
</feature>
<name>A0A8D8QXB0_9HEMI</name>
<proteinExistence type="predicted"/>
<sequence length="127" mass="13500">MSLTSASCPVSLYRFPASTSSFFLLVPLPLLGLESLLLLALLSLSSLLLIVLVLCMIGLSMVSTSVSRTRFLRALASRLVSLVIGLPFEVFAPALSLLFVSNFPASFSTLALISSSWSSFSPIITLA</sequence>
<dbReference type="EMBL" id="HBUF01104697">
    <property type="protein sequence ID" value="CAG6638909.1"/>
    <property type="molecule type" value="Transcribed_RNA"/>
</dbReference>
<keyword evidence="1" id="KW-0812">Transmembrane</keyword>
<evidence type="ECO:0000256" key="1">
    <source>
        <dbReference type="SAM" id="Phobius"/>
    </source>
</evidence>
<protein>
    <submittedName>
        <fullName evidence="2">Uncharacterized protein</fullName>
    </submittedName>
</protein>